<evidence type="ECO:0000313" key="2">
    <source>
        <dbReference type="Proteomes" id="UP001381693"/>
    </source>
</evidence>
<name>A0AAN8XBR3_HALRR</name>
<organism evidence="1 2">
    <name type="scientific">Halocaridina rubra</name>
    <name type="common">Hawaiian red shrimp</name>
    <dbReference type="NCBI Taxonomy" id="373956"/>
    <lineage>
        <taxon>Eukaryota</taxon>
        <taxon>Metazoa</taxon>
        <taxon>Ecdysozoa</taxon>
        <taxon>Arthropoda</taxon>
        <taxon>Crustacea</taxon>
        <taxon>Multicrustacea</taxon>
        <taxon>Malacostraca</taxon>
        <taxon>Eumalacostraca</taxon>
        <taxon>Eucarida</taxon>
        <taxon>Decapoda</taxon>
        <taxon>Pleocyemata</taxon>
        <taxon>Caridea</taxon>
        <taxon>Atyoidea</taxon>
        <taxon>Atyidae</taxon>
        <taxon>Halocaridina</taxon>
    </lineage>
</organism>
<proteinExistence type="predicted"/>
<keyword evidence="2" id="KW-1185">Reference proteome</keyword>
<gene>
    <name evidence="1" type="ORF">SK128_026969</name>
</gene>
<accession>A0AAN8XBR3</accession>
<dbReference type="Proteomes" id="UP001381693">
    <property type="component" value="Unassembled WGS sequence"/>
</dbReference>
<evidence type="ECO:0000313" key="1">
    <source>
        <dbReference type="EMBL" id="KAK7080432.1"/>
    </source>
</evidence>
<dbReference type="EMBL" id="JAXCGZ010005936">
    <property type="protein sequence ID" value="KAK7080432.1"/>
    <property type="molecule type" value="Genomic_DNA"/>
</dbReference>
<sequence length="130" mass="14545">PKISSLLGVSSVRVNDLSFSCEKQRGKQRAYLGDLGEPTQCLLDRHPSPRVQGGWKSLRGHSQNTNEPPWLGGSQFIMRSKVSFQYQRLRVREGNQSSRGCCRDGTIFSDLLGPVNSAGIRSTQLCWRHT</sequence>
<protein>
    <submittedName>
        <fullName evidence="1">Uncharacterized protein</fullName>
    </submittedName>
</protein>
<reference evidence="1 2" key="1">
    <citation type="submission" date="2023-11" db="EMBL/GenBank/DDBJ databases">
        <title>Halocaridina rubra genome assembly.</title>
        <authorList>
            <person name="Smith C."/>
        </authorList>
    </citation>
    <scope>NUCLEOTIDE SEQUENCE [LARGE SCALE GENOMIC DNA]</scope>
    <source>
        <strain evidence="1">EP-1</strain>
        <tissue evidence="1">Whole</tissue>
    </source>
</reference>
<feature type="non-terminal residue" evidence="1">
    <location>
        <position position="1"/>
    </location>
</feature>
<comment type="caution">
    <text evidence="1">The sequence shown here is derived from an EMBL/GenBank/DDBJ whole genome shotgun (WGS) entry which is preliminary data.</text>
</comment>
<dbReference type="AlphaFoldDB" id="A0AAN8XBR3"/>